<feature type="region of interest" description="Disordered" evidence="1">
    <location>
        <begin position="1"/>
        <end position="21"/>
    </location>
</feature>
<dbReference type="OrthoDB" id="3647690at2759"/>
<feature type="compositionally biased region" description="Basic and acidic residues" evidence="1">
    <location>
        <begin position="163"/>
        <end position="179"/>
    </location>
</feature>
<feature type="compositionally biased region" description="Low complexity" evidence="1">
    <location>
        <begin position="209"/>
        <end position="220"/>
    </location>
</feature>
<proteinExistence type="predicted"/>
<sequence length="241" mass="27306">MQSENKNINEEEIARNSLLSSVSMKDRTTCGAFGDFDFGLEQERELEQATPLSQTPNPPSHIKYPYHHETNVNLEPFNWTLENPQVNNIQESEIERDIRRYAQGMKRNSAFRRMEKISEDGGNLLLADTKFVVEAEEGERERQEDSLQGMDGGGSRGWSWGDGGREKEKMNDFNLERKITSTARITRKGTFGEAFREKSADLRDEKRVSSQSHSSPSSASTGRDSDGRGRAEGTRIVLKKV</sequence>
<dbReference type="InParanoid" id="G2XX22"/>
<name>G2XX22_BOTF4</name>
<feature type="compositionally biased region" description="Basic and acidic residues" evidence="1">
    <location>
        <begin position="223"/>
        <end position="233"/>
    </location>
</feature>
<dbReference type="Proteomes" id="UP000008177">
    <property type="component" value="Unplaced contigs"/>
</dbReference>
<dbReference type="AlphaFoldDB" id="G2XX22"/>
<accession>G2XX22</accession>
<dbReference type="EMBL" id="FQ790275">
    <property type="protein sequence ID" value="CCD45100.1"/>
    <property type="molecule type" value="Genomic_DNA"/>
</dbReference>
<evidence type="ECO:0000313" key="3">
    <source>
        <dbReference type="Proteomes" id="UP000008177"/>
    </source>
</evidence>
<feature type="compositionally biased region" description="Basic and acidic residues" evidence="1">
    <location>
        <begin position="194"/>
        <end position="208"/>
    </location>
</feature>
<protein>
    <submittedName>
        <fullName evidence="2">Uncharacterized protein</fullName>
    </submittedName>
</protein>
<organism evidence="2 3">
    <name type="scientific">Botryotinia fuckeliana (strain T4)</name>
    <name type="common">Noble rot fungus</name>
    <name type="synonym">Botrytis cinerea</name>
    <dbReference type="NCBI Taxonomy" id="999810"/>
    <lineage>
        <taxon>Eukaryota</taxon>
        <taxon>Fungi</taxon>
        <taxon>Dikarya</taxon>
        <taxon>Ascomycota</taxon>
        <taxon>Pezizomycotina</taxon>
        <taxon>Leotiomycetes</taxon>
        <taxon>Helotiales</taxon>
        <taxon>Sclerotiniaceae</taxon>
        <taxon>Botrytis</taxon>
    </lineage>
</organism>
<evidence type="ECO:0000313" key="2">
    <source>
        <dbReference type="EMBL" id="CCD45100.1"/>
    </source>
</evidence>
<reference evidence="3" key="1">
    <citation type="journal article" date="2011" name="PLoS Genet.">
        <title>Genomic analysis of the necrotrophic fungal pathogens Sclerotinia sclerotiorum and Botrytis cinerea.</title>
        <authorList>
            <person name="Amselem J."/>
            <person name="Cuomo C.A."/>
            <person name="van Kan J.A."/>
            <person name="Viaud M."/>
            <person name="Benito E.P."/>
            <person name="Couloux A."/>
            <person name="Coutinho P.M."/>
            <person name="de Vries R.P."/>
            <person name="Dyer P.S."/>
            <person name="Fillinger S."/>
            <person name="Fournier E."/>
            <person name="Gout L."/>
            <person name="Hahn M."/>
            <person name="Kohn L."/>
            <person name="Lapalu N."/>
            <person name="Plummer K.M."/>
            <person name="Pradier J.M."/>
            <person name="Quevillon E."/>
            <person name="Sharon A."/>
            <person name="Simon A."/>
            <person name="ten Have A."/>
            <person name="Tudzynski B."/>
            <person name="Tudzynski P."/>
            <person name="Wincker P."/>
            <person name="Andrew M."/>
            <person name="Anthouard V."/>
            <person name="Beever R.E."/>
            <person name="Beffa R."/>
            <person name="Benoit I."/>
            <person name="Bouzid O."/>
            <person name="Brault B."/>
            <person name="Chen Z."/>
            <person name="Choquer M."/>
            <person name="Collemare J."/>
            <person name="Cotton P."/>
            <person name="Danchin E.G."/>
            <person name="Da Silva C."/>
            <person name="Gautier A."/>
            <person name="Giraud C."/>
            <person name="Giraud T."/>
            <person name="Gonzalez C."/>
            <person name="Grossetete S."/>
            <person name="Guldener U."/>
            <person name="Henrissat B."/>
            <person name="Howlett B.J."/>
            <person name="Kodira C."/>
            <person name="Kretschmer M."/>
            <person name="Lappartient A."/>
            <person name="Leroch M."/>
            <person name="Levis C."/>
            <person name="Mauceli E."/>
            <person name="Neuveglise C."/>
            <person name="Oeser B."/>
            <person name="Pearson M."/>
            <person name="Poulain J."/>
            <person name="Poussereau N."/>
            <person name="Quesneville H."/>
            <person name="Rascle C."/>
            <person name="Schumacher J."/>
            <person name="Segurens B."/>
            <person name="Sexton A."/>
            <person name="Silva E."/>
            <person name="Sirven C."/>
            <person name="Soanes D.M."/>
            <person name="Talbot N.J."/>
            <person name="Templeton M."/>
            <person name="Yandava C."/>
            <person name="Yarden O."/>
            <person name="Zeng Q."/>
            <person name="Rollins J.A."/>
            <person name="Lebrun M.H."/>
            <person name="Dickman M."/>
        </authorList>
    </citation>
    <scope>NUCLEOTIDE SEQUENCE [LARGE SCALE GENOMIC DNA]</scope>
    <source>
        <strain evidence="3">T4</strain>
    </source>
</reference>
<feature type="compositionally biased region" description="Gly residues" evidence="1">
    <location>
        <begin position="150"/>
        <end position="162"/>
    </location>
</feature>
<feature type="region of interest" description="Disordered" evidence="1">
    <location>
        <begin position="135"/>
        <end position="241"/>
    </location>
</feature>
<evidence type="ECO:0000256" key="1">
    <source>
        <dbReference type="SAM" id="MobiDB-lite"/>
    </source>
</evidence>
<gene>
    <name evidence="2" type="ORF">BofuT4_P008170.1</name>
</gene>
<dbReference type="HOGENOM" id="CLU_1151649_0_0_1"/>